<keyword evidence="1" id="KW-0732">Signal</keyword>
<dbReference type="eggNOG" id="COG0834">
    <property type="taxonomic scope" value="Bacteria"/>
</dbReference>
<reference evidence="3 4" key="2">
    <citation type="journal article" date="2011" name="Stand. Genomic Sci.">
        <title>Complete genome sequence of the extremely halophilic Halanaerobium praevalens type strain (GSL).</title>
        <authorList>
            <person name="Ivanova N."/>
            <person name="Sikorski J."/>
            <person name="Chertkov O."/>
            <person name="Nolan M."/>
            <person name="Lucas S."/>
            <person name="Hammon N."/>
            <person name="Deshpande S."/>
            <person name="Cheng J.F."/>
            <person name="Tapia R."/>
            <person name="Han C."/>
            <person name="Goodwin L."/>
            <person name="Pitluck S."/>
            <person name="Huntemann M."/>
            <person name="Liolios K."/>
            <person name="Pagani I."/>
            <person name="Mavromatis K."/>
            <person name="Ovchinikova G."/>
            <person name="Pati A."/>
            <person name="Chen A."/>
            <person name="Palaniappan K."/>
            <person name="Land M."/>
            <person name="Hauser L."/>
            <person name="Brambilla E.M."/>
            <person name="Kannan K.P."/>
            <person name="Rohde M."/>
            <person name="Tindall B.J."/>
            <person name="Goker M."/>
            <person name="Detter J.C."/>
            <person name="Woyke T."/>
            <person name="Bristow J."/>
            <person name="Eisen J.A."/>
            <person name="Markowitz V."/>
            <person name="Hugenholtz P."/>
            <person name="Kyrpides N.C."/>
            <person name="Klenk H.P."/>
            <person name="Lapidus A."/>
        </authorList>
    </citation>
    <scope>NUCLEOTIDE SEQUENCE [LARGE SCALE GENOMIC DNA]</scope>
    <source>
        <strain evidence="4">ATCC 33744 / DSM 2228 / GSL</strain>
    </source>
</reference>
<dbReference type="KEGG" id="hpk:Hprae_0123"/>
<accession>E3DM88</accession>
<dbReference type="PANTHER" id="PTHR35936:SF19">
    <property type="entry name" value="AMINO-ACID-BINDING PROTEIN YXEM-RELATED"/>
    <property type="match status" value="1"/>
</dbReference>
<organism evidence="3 4">
    <name type="scientific">Halanaerobium praevalens (strain ATCC 33744 / DSM 2228 / GSL)</name>
    <dbReference type="NCBI Taxonomy" id="572479"/>
    <lineage>
        <taxon>Bacteria</taxon>
        <taxon>Bacillati</taxon>
        <taxon>Bacillota</taxon>
        <taxon>Clostridia</taxon>
        <taxon>Halanaerobiales</taxon>
        <taxon>Halanaerobiaceae</taxon>
        <taxon>Halanaerobium</taxon>
    </lineage>
</organism>
<dbReference type="Proteomes" id="UP000006866">
    <property type="component" value="Chromosome"/>
</dbReference>
<dbReference type="SUPFAM" id="SSF53850">
    <property type="entry name" value="Periplasmic binding protein-like II"/>
    <property type="match status" value="1"/>
</dbReference>
<dbReference type="Gene3D" id="3.40.190.10">
    <property type="entry name" value="Periplasmic binding protein-like II"/>
    <property type="match status" value="2"/>
</dbReference>
<reference evidence="4" key="1">
    <citation type="submission" date="2010-10" db="EMBL/GenBank/DDBJ databases">
        <title>The complete genome of Halanaerobium praevalens DSM 2228.</title>
        <authorList>
            <consortium name="US DOE Joint Genome Institute (JGI-PGF)"/>
            <person name="Lucas S."/>
            <person name="Copeland A."/>
            <person name="Lapidus A."/>
            <person name="Glavina del Rio T."/>
            <person name="Dalin E."/>
            <person name="Tice H."/>
            <person name="Bruce D."/>
            <person name="Goodwin L."/>
            <person name="Pitluck S."/>
            <person name="Kyrpides N."/>
            <person name="Mavromatis K."/>
            <person name="Ivanova N."/>
            <person name="Ovchinnikova G."/>
            <person name="Chertkov O."/>
            <person name="Detter J.C."/>
            <person name="Han C."/>
            <person name="Larimer F."/>
            <person name="Land M."/>
            <person name="Hauser L."/>
            <person name="Markowitz V."/>
            <person name="Cheng J.-F."/>
            <person name="Hugenholtz P."/>
            <person name="Woyke T."/>
            <person name="Wu D."/>
            <person name="Tindall B."/>
            <person name="Pomrenke H.G."/>
            <person name="Brambilla E."/>
            <person name="Klenk H.-P."/>
            <person name="Eisen J.A."/>
        </authorList>
    </citation>
    <scope>NUCLEOTIDE SEQUENCE [LARGE SCALE GENOMIC DNA]</scope>
    <source>
        <strain evidence="4">ATCC 33744 / DSM 2228 / GSL</strain>
    </source>
</reference>
<keyword evidence="4" id="KW-1185">Reference proteome</keyword>
<evidence type="ECO:0000313" key="4">
    <source>
        <dbReference type="Proteomes" id="UP000006866"/>
    </source>
</evidence>
<feature type="domain" description="Solute-binding protein family 3/N-terminal" evidence="2">
    <location>
        <begin position="32"/>
        <end position="257"/>
    </location>
</feature>
<dbReference type="SMART" id="SM00062">
    <property type="entry name" value="PBPb"/>
    <property type="match status" value="1"/>
</dbReference>
<evidence type="ECO:0000256" key="1">
    <source>
        <dbReference type="ARBA" id="ARBA00022729"/>
    </source>
</evidence>
<dbReference type="RefSeq" id="WP_014552316.1">
    <property type="nucleotide sequence ID" value="NC_017455.1"/>
</dbReference>
<dbReference type="Pfam" id="PF00497">
    <property type="entry name" value="SBP_bac_3"/>
    <property type="match status" value="1"/>
</dbReference>
<proteinExistence type="predicted"/>
<evidence type="ECO:0000313" key="3">
    <source>
        <dbReference type="EMBL" id="ADO76281.1"/>
    </source>
</evidence>
<dbReference type="STRING" id="572479.Hprae_0123"/>
<dbReference type="OrthoDB" id="8613538at2"/>
<gene>
    <name evidence="3" type="ordered locus">Hprae_0123</name>
</gene>
<name>E3DM88_HALPG</name>
<dbReference type="InterPro" id="IPR001638">
    <property type="entry name" value="Solute-binding_3/MltF_N"/>
</dbReference>
<evidence type="ECO:0000259" key="2">
    <source>
        <dbReference type="SMART" id="SM00062"/>
    </source>
</evidence>
<dbReference type="PATRIC" id="fig|572479.3.peg.126"/>
<dbReference type="EMBL" id="CP002175">
    <property type="protein sequence ID" value="ADO76281.1"/>
    <property type="molecule type" value="Genomic_DNA"/>
</dbReference>
<dbReference type="PANTHER" id="PTHR35936">
    <property type="entry name" value="MEMBRANE-BOUND LYTIC MUREIN TRANSGLYCOSYLASE F"/>
    <property type="match status" value="1"/>
</dbReference>
<dbReference type="AlphaFoldDB" id="E3DM88"/>
<sequence length="261" mass="29523">MKKQNIIVVVVLAVLFLSINVIGAAQVGAEDLIVVGTGGNYNPWCFQKDGKLQGFEIDVWHEISKRTGYEVEFKIAEFSGLMGMLDTNKIDTVAHQMSITPEREKKYVFTKPYAYSKYDFIVKNDSSYQSMEDLKNKKIGAWLGGNGQRTLENLDKEKELKLNKKYYDGAPLEKLVESGRLDACWQSAVKSKSVIEQENMDLRLMGVNTTIGTEINAYAFTKNSNNQKKITEINKAINAMHNDGTLSFLSMKWFDIETTTK</sequence>
<protein>
    <submittedName>
        <fullName evidence="3">Amino acid ABC transporter substrate-binding protein, PAAT family</fullName>
    </submittedName>
</protein>
<dbReference type="HOGENOM" id="CLU_019602_18_5_9"/>